<gene>
    <name evidence="3" type="ORF">PM001_LOCUS771</name>
</gene>
<feature type="compositionally biased region" description="Basic and acidic residues" evidence="1">
    <location>
        <begin position="211"/>
        <end position="225"/>
    </location>
</feature>
<reference evidence="3" key="1">
    <citation type="submission" date="2024-01" db="EMBL/GenBank/DDBJ databases">
        <authorList>
            <person name="Webb A."/>
        </authorList>
    </citation>
    <scope>NUCLEOTIDE SEQUENCE</scope>
    <source>
        <strain evidence="3">Pm1</strain>
    </source>
</reference>
<dbReference type="EMBL" id="CAKLBY020000004">
    <property type="protein sequence ID" value="CAK7894295.1"/>
    <property type="molecule type" value="Genomic_DNA"/>
</dbReference>
<dbReference type="InterPro" id="IPR056924">
    <property type="entry name" value="SH3_Tf2-1"/>
</dbReference>
<accession>A0AAV1SZH1</accession>
<name>A0AAV1SZH1_9STRA</name>
<dbReference type="Proteomes" id="UP001162060">
    <property type="component" value="Unassembled WGS sequence"/>
</dbReference>
<feature type="region of interest" description="Disordered" evidence="1">
    <location>
        <begin position="257"/>
        <end position="349"/>
    </location>
</feature>
<feature type="compositionally biased region" description="Basic and acidic residues" evidence="1">
    <location>
        <begin position="257"/>
        <end position="269"/>
    </location>
</feature>
<evidence type="ECO:0000256" key="1">
    <source>
        <dbReference type="SAM" id="MobiDB-lite"/>
    </source>
</evidence>
<dbReference type="Pfam" id="PF24626">
    <property type="entry name" value="SH3_Tf2-1"/>
    <property type="match status" value="1"/>
</dbReference>
<organism evidence="3 4">
    <name type="scientific">Peronospora matthiolae</name>
    <dbReference type="NCBI Taxonomy" id="2874970"/>
    <lineage>
        <taxon>Eukaryota</taxon>
        <taxon>Sar</taxon>
        <taxon>Stramenopiles</taxon>
        <taxon>Oomycota</taxon>
        <taxon>Peronosporomycetes</taxon>
        <taxon>Peronosporales</taxon>
        <taxon>Peronosporaceae</taxon>
        <taxon>Peronospora</taxon>
    </lineage>
</organism>
<feature type="compositionally biased region" description="Basic and acidic residues" evidence="1">
    <location>
        <begin position="303"/>
        <end position="322"/>
    </location>
</feature>
<evidence type="ECO:0000313" key="4">
    <source>
        <dbReference type="Proteomes" id="UP001162060"/>
    </source>
</evidence>
<proteinExistence type="predicted"/>
<evidence type="ECO:0000313" key="3">
    <source>
        <dbReference type="EMBL" id="CAK7894295.1"/>
    </source>
</evidence>
<sequence>MDADVDAIDIDDDDDDDEDAGIFSIANYCHIEDDDALTGEFNVLSAVYKKRTAVDKDESADEFLLTREAVVRFVQDSIADALYRQKRNADKHERANFLSFDEGDLVLLSTVNLPKYAVTNMGSSKLLPRYIGPFCVLRRVCNACTIELPRRMNTHPTFYVGDRRPCYQYDPVLRCEEHLRGLESRPPSIGPVSTNQSGRLAKQPSHAAQRCLDERQPARHEENESNVRSQVARTQMRHDRSNDRALRSFNYHLQGHGAHDAESVHEPSHRVTVTLHGSSPEHQADPTSDYSDESPPHASPSNDRTRGDGGDAPMHHHERSYLRDWGNTGASDHAGTNQEARDRNVVRHASPLESPWMTLSKELDRLAGTTTERDRILLFDCRKICPPDSSTETIRAEEEFFTYAFFKHRL</sequence>
<comment type="caution">
    <text evidence="3">The sequence shown here is derived from an EMBL/GenBank/DDBJ whole genome shotgun (WGS) entry which is preliminary data.</text>
</comment>
<dbReference type="AlphaFoldDB" id="A0AAV1SZH1"/>
<feature type="region of interest" description="Disordered" evidence="1">
    <location>
        <begin position="183"/>
        <end position="242"/>
    </location>
</feature>
<protein>
    <recommendedName>
        <fullName evidence="2">Tf2-1-like SH3-like domain-containing protein</fullName>
    </recommendedName>
</protein>
<evidence type="ECO:0000259" key="2">
    <source>
        <dbReference type="Pfam" id="PF24626"/>
    </source>
</evidence>
<feature type="compositionally biased region" description="Polar residues" evidence="1">
    <location>
        <begin position="275"/>
        <end position="289"/>
    </location>
</feature>
<feature type="domain" description="Tf2-1-like SH3-like" evidence="2">
    <location>
        <begin position="103"/>
        <end position="166"/>
    </location>
</feature>
<feature type="compositionally biased region" description="Polar residues" evidence="1">
    <location>
        <begin position="328"/>
        <end position="338"/>
    </location>
</feature>